<gene>
    <name evidence="2" type="ORF">IT779_15945</name>
</gene>
<feature type="region of interest" description="Disordered" evidence="1">
    <location>
        <begin position="1"/>
        <end position="85"/>
    </location>
</feature>
<sequence>MQVLSDDQRVVSEDPASTSGMASSVMDETARGTSSQGITEQSTIPADVEPAMPDLPAVDRPAVPDIPATASMPAQPNVPPVEQGS</sequence>
<dbReference type="EMBL" id="JADMLG010000006">
    <property type="protein sequence ID" value="MBH0777768.1"/>
    <property type="molecule type" value="Genomic_DNA"/>
</dbReference>
<feature type="compositionally biased region" description="Polar residues" evidence="1">
    <location>
        <begin position="31"/>
        <end position="44"/>
    </location>
</feature>
<proteinExistence type="predicted"/>
<dbReference type="AlphaFoldDB" id="A0A931IDG6"/>
<protein>
    <submittedName>
        <fullName evidence="2">Uncharacterized protein</fullName>
    </submittedName>
</protein>
<dbReference type="Proteomes" id="UP000655751">
    <property type="component" value="Unassembled WGS sequence"/>
</dbReference>
<keyword evidence="3" id="KW-1185">Reference proteome</keyword>
<reference evidence="2" key="1">
    <citation type="submission" date="2020-11" db="EMBL/GenBank/DDBJ databases">
        <title>Nocardia NEAU-351.nov., a novel actinomycete isolated from the cow dung.</title>
        <authorList>
            <person name="Zhang X."/>
        </authorList>
    </citation>
    <scope>NUCLEOTIDE SEQUENCE</scope>
    <source>
        <strain evidence="2">NEAU-351</strain>
    </source>
</reference>
<accession>A0A931IDG6</accession>
<feature type="compositionally biased region" description="Basic and acidic residues" evidence="1">
    <location>
        <begin position="1"/>
        <end position="12"/>
    </location>
</feature>
<name>A0A931IDG6_9NOCA</name>
<evidence type="ECO:0000256" key="1">
    <source>
        <dbReference type="SAM" id="MobiDB-lite"/>
    </source>
</evidence>
<evidence type="ECO:0000313" key="2">
    <source>
        <dbReference type="EMBL" id="MBH0777768.1"/>
    </source>
</evidence>
<organism evidence="2 3">
    <name type="scientific">Nocardia bovistercoris</name>
    <dbReference type="NCBI Taxonomy" id="2785916"/>
    <lineage>
        <taxon>Bacteria</taxon>
        <taxon>Bacillati</taxon>
        <taxon>Actinomycetota</taxon>
        <taxon>Actinomycetes</taxon>
        <taxon>Mycobacteriales</taxon>
        <taxon>Nocardiaceae</taxon>
        <taxon>Nocardia</taxon>
    </lineage>
</organism>
<dbReference type="RefSeq" id="WP_196150102.1">
    <property type="nucleotide sequence ID" value="NZ_JADMLG010000006.1"/>
</dbReference>
<comment type="caution">
    <text evidence="2">The sequence shown here is derived from an EMBL/GenBank/DDBJ whole genome shotgun (WGS) entry which is preliminary data.</text>
</comment>
<evidence type="ECO:0000313" key="3">
    <source>
        <dbReference type="Proteomes" id="UP000655751"/>
    </source>
</evidence>